<feature type="compositionally biased region" description="Basic and acidic residues" evidence="10">
    <location>
        <begin position="24"/>
        <end position="39"/>
    </location>
</feature>
<dbReference type="InterPro" id="IPR000742">
    <property type="entry name" value="EGF"/>
</dbReference>
<dbReference type="Proteomes" id="UP000694845">
    <property type="component" value="Unplaced"/>
</dbReference>
<feature type="binding site" evidence="8">
    <location>
        <position position="176"/>
    </location>
    <ligand>
        <name>Zn(2+)</name>
        <dbReference type="ChEBI" id="CHEBI:29105"/>
        <note>catalytic</note>
    </ligand>
</feature>
<dbReference type="PANTHER" id="PTHR10127:SF780">
    <property type="entry name" value="METALLOENDOPEPTIDASE"/>
    <property type="match status" value="1"/>
</dbReference>
<keyword evidence="9" id="KW-0732">Signal</keyword>
<dbReference type="OrthoDB" id="291007at2759"/>
<dbReference type="CDD" id="cd04280">
    <property type="entry name" value="ZnMc_astacin_like"/>
    <property type="match status" value="1"/>
</dbReference>
<evidence type="ECO:0000256" key="8">
    <source>
        <dbReference type="PROSITE-ProRule" id="PRU01211"/>
    </source>
</evidence>
<dbReference type="Gene3D" id="2.60.120.290">
    <property type="entry name" value="Spermadhesin, CUB domain"/>
    <property type="match status" value="2"/>
</dbReference>
<dbReference type="Pfam" id="PF01400">
    <property type="entry name" value="Astacin"/>
    <property type="match status" value="1"/>
</dbReference>
<evidence type="ECO:0000256" key="2">
    <source>
        <dbReference type="ARBA" id="ARBA00022723"/>
    </source>
</evidence>
<evidence type="ECO:0000256" key="3">
    <source>
        <dbReference type="ARBA" id="ARBA00022801"/>
    </source>
</evidence>
<dbReference type="AlphaFoldDB" id="A0A8B7Y2K4"/>
<dbReference type="PANTHER" id="PTHR10127">
    <property type="entry name" value="DISCOIDIN, CUB, EGF, LAMININ , AND ZINC METALLOPROTEASE DOMAIN CONTAINING"/>
    <property type="match status" value="1"/>
</dbReference>
<dbReference type="InterPro" id="IPR006026">
    <property type="entry name" value="Peptidase_Metallo"/>
</dbReference>
<keyword evidence="13" id="KW-1185">Reference proteome</keyword>
<dbReference type="PROSITE" id="PS01180">
    <property type="entry name" value="CUB"/>
    <property type="match status" value="2"/>
</dbReference>
<comment type="caution">
    <text evidence="7">Lacks conserved residue(s) required for the propagation of feature annotation.</text>
</comment>
<feature type="region of interest" description="Disordered" evidence="10">
    <location>
        <begin position="435"/>
        <end position="480"/>
    </location>
</feature>
<dbReference type="InterPro" id="IPR035914">
    <property type="entry name" value="Sperma_CUB_dom_sf"/>
</dbReference>
<dbReference type="EC" id="3.4.24.-" evidence="9"/>
<dbReference type="PRINTS" id="PR00480">
    <property type="entry name" value="ASTACIN"/>
</dbReference>
<reference evidence="14" key="1">
    <citation type="submission" date="2025-08" db="UniProtKB">
        <authorList>
            <consortium name="RefSeq"/>
        </authorList>
    </citation>
    <scope>IDENTIFICATION</scope>
</reference>
<keyword evidence="1 8" id="KW-0645">Protease</keyword>
<dbReference type="SMART" id="SM00042">
    <property type="entry name" value="CUB"/>
    <property type="match status" value="2"/>
</dbReference>
<dbReference type="InterPro" id="IPR024079">
    <property type="entry name" value="MetalloPept_cat_dom_sf"/>
</dbReference>
<evidence type="ECO:0000256" key="6">
    <source>
        <dbReference type="ARBA" id="ARBA00023157"/>
    </source>
</evidence>
<dbReference type="RefSeq" id="XP_022087408.1">
    <property type="nucleotide sequence ID" value="XM_022231716.1"/>
</dbReference>
<dbReference type="InterPro" id="IPR001506">
    <property type="entry name" value="Peptidase_M12A"/>
</dbReference>
<dbReference type="OMA" id="MHYASTY"/>
<organism evidence="13 14">
    <name type="scientific">Acanthaster planci</name>
    <name type="common">Crown-of-thorns starfish</name>
    <dbReference type="NCBI Taxonomy" id="133434"/>
    <lineage>
        <taxon>Eukaryota</taxon>
        <taxon>Metazoa</taxon>
        <taxon>Echinodermata</taxon>
        <taxon>Eleutherozoa</taxon>
        <taxon>Asterozoa</taxon>
        <taxon>Asteroidea</taxon>
        <taxon>Valvatacea</taxon>
        <taxon>Valvatida</taxon>
        <taxon>Acanthasteridae</taxon>
        <taxon>Acanthaster</taxon>
    </lineage>
</organism>
<dbReference type="PROSITE" id="PS51864">
    <property type="entry name" value="ASTACIN"/>
    <property type="match status" value="1"/>
</dbReference>
<dbReference type="FunFam" id="2.60.120.290:FF:000005">
    <property type="entry name" value="Procollagen C-endopeptidase enhancer 1"/>
    <property type="match status" value="2"/>
</dbReference>
<evidence type="ECO:0000256" key="7">
    <source>
        <dbReference type="PROSITE-ProRule" id="PRU00059"/>
    </source>
</evidence>
<evidence type="ECO:0000259" key="12">
    <source>
        <dbReference type="PROSITE" id="PS51864"/>
    </source>
</evidence>
<dbReference type="KEGG" id="aplc:110977504"/>
<dbReference type="InterPro" id="IPR034035">
    <property type="entry name" value="Astacin-like_dom"/>
</dbReference>
<dbReference type="PROSITE" id="PS00022">
    <property type="entry name" value="EGF_1"/>
    <property type="match status" value="1"/>
</dbReference>
<feature type="binding site" evidence="8">
    <location>
        <position position="182"/>
    </location>
    <ligand>
        <name>Zn(2+)</name>
        <dbReference type="ChEBI" id="CHEBI:29105"/>
        <note>catalytic</note>
    </ligand>
</feature>
<evidence type="ECO:0000259" key="11">
    <source>
        <dbReference type="PROSITE" id="PS01180"/>
    </source>
</evidence>
<evidence type="ECO:0000313" key="14">
    <source>
        <dbReference type="RefSeq" id="XP_022087408.1"/>
    </source>
</evidence>
<feature type="signal peptide" evidence="9">
    <location>
        <begin position="1"/>
        <end position="19"/>
    </location>
</feature>
<dbReference type="GO" id="GO:0004222">
    <property type="term" value="F:metalloendopeptidase activity"/>
    <property type="evidence" value="ECO:0007669"/>
    <property type="project" value="UniProtKB-UniRule"/>
</dbReference>
<evidence type="ECO:0000256" key="10">
    <source>
        <dbReference type="SAM" id="MobiDB-lite"/>
    </source>
</evidence>
<evidence type="ECO:0000256" key="1">
    <source>
        <dbReference type="ARBA" id="ARBA00022670"/>
    </source>
</evidence>
<keyword evidence="4 8" id="KW-0862">Zinc</keyword>
<dbReference type="GO" id="GO:0006508">
    <property type="term" value="P:proteolysis"/>
    <property type="evidence" value="ECO:0007669"/>
    <property type="project" value="UniProtKB-KW"/>
</dbReference>
<keyword evidence="2 8" id="KW-0479">Metal-binding</keyword>
<feature type="compositionally biased region" description="Polar residues" evidence="10">
    <location>
        <begin position="455"/>
        <end position="480"/>
    </location>
</feature>
<name>A0A8B7Y2K4_ACAPL</name>
<dbReference type="PROSITE" id="PS01186">
    <property type="entry name" value="EGF_2"/>
    <property type="match status" value="1"/>
</dbReference>
<dbReference type="InterPro" id="IPR000859">
    <property type="entry name" value="CUB_dom"/>
</dbReference>
<accession>A0A8B7Y2K4</accession>
<dbReference type="SMART" id="SM00235">
    <property type="entry name" value="ZnMc"/>
    <property type="match status" value="1"/>
</dbReference>
<keyword evidence="6 7" id="KW-1015">Disulfide bond</keyword>
<feature type="binding site" evidence="8">
    <location>
        <position position="172"/>
    </location>
    <ligand>
        <name>Zn(2+)</name>
        <dbReference type="ChEBI" id="CHEBI:29105"/>
        <note>catalytic</note>
    </ligand>
</feature>
<keyword evidence="5 8" id="KW-0482">Metalloprotease</keyword>
<keyword evidence="3 8" id="KW-0378">Hydrolase</keyword>
<feature type="domain" description="CUB" evidence="11">
    <location>
        <begin position="317"/>
        <end position="430"/>
    </location>
</feature>
<dbReference type="GeneID" id="110977504"/>
<dbReference type="Gene3D" id="3.40.390.10">
    <property type="entry name" value="Collagenase (Catalytic Domain)"/>
    <property type="match status" value="1"/>
</dbReference>
<protein>
    <recommendedName>
        <fullName evidence="9">Metalloendopeptidase</fullName>
        <ecNumber evidence="9">3.4.24.-</ecNumber>
    </recommendedName>
</protein>
<feature type="active site" evidence="8">
    <location>
        <position position="173"/>
    </location>
</feature>
<comment type="cofactor">
    <cofactor evidence="8 9">
        <name>Zn(2+)</name>
        <dbReference type="ChEBI" id="CHEBI:29105"/>
    </cofactor>
    <text evidence="8 9">Binds 1 zinc ion per subunit.</text>
</comment>
<evidence type="ECO:0000256" key="5">
    <source>
        <dbReference type="ARBA" id="ARBA00023049"/>
    </source>
</evidence>
<dbReference type="GO" id="GO:0008270">
    <property type="term" value="F:zinc ion binding"/>
    <property type="evidence" value="ECO:0007669"/>
    <property type="project" value="UniProtKB-UniRule"/>
</dbReference>
<feature type="disulfide bond" evidence="7">
    <location>
        <begin position="496"/>
        <end position="523"/>
    </location>
</feature>
<evidence type="ECO:0000313" key="13">
    <source>
        <dbReference type="Proteomes" id="UP000694845"/>
    </source>
</evidence>
<feature type="chain" id="PRO_5034720823" description="Metalloendopeptidase" evidence="9">
    <location>
        <begin position="20"/>
        <end position="610"/>
    </location>
</feature>
<dbReference type="SUPFAM" id="SSF55486">
    <property type="entry name" value="Metalloproteases ('zincins'), catalytic domain"/>
    <property type="match status" value="1"/>
</dbReference>
<evidence type="ECO:0000256" key="4">
    <source>
        <dbReference type="ARBA" id="ARBA00022833"/>
    </source>
</evidence>
<feature type="region of interest" description="Disordered" evidence="10">
    <location>
        <begin position="24"/>
        <end position="48"/>
    </location>
</feature>
<feature type="domain" description="Peptidase M12A" evidence="12">
    <location>
        <begin position="76"/>
        <end position="273"/>
    </location>
</feature>
<dbReference type="SUPFAM" id="SSF49854">
    <property type="entry name" value="Spermadhesin, CUB domain"/>
    <property type="match status" value="2"/>
</dbReference>
<evidence type="ECO:0000256" key="9">
    <source>
        <dbReference type="RuleBase" id="RU361183"/>
    </source>
</evidence>
<feature type="domain" description="CUB" evidence="11">
    <location>
        <begin position="496"/>
        <end position="607"/>
    </location>
</feature>
<dbReference type="Pfam" id="PF00431">
    <property type="entry name" value="CUB"/>
    <property type="match status" value="2"/>
</dbReference>
<proteinExistence type="predicted"/>
<sequence length="610" mass="67963">MTRLLLVLIFFTFKKSACGAKDNSVDYHGPHPESIHPDPPEQTETPGAFQSDMMLTDDQAEEITYSFLFGDVHPRRAVRTSRWPQAIIPYEIDGNFGEGMRTKIREAMDWWREDTCITFEEYTPSGNPDSDHRVRFRKVASGCCSDVGMINHFPQYISLEENSCDLTGTIAHEIGHTVGWWHEHSRIDRNEYVTLRPENIQDGEEKQFVQHDSETFGIPYDVESIMHYASTYFSKNGKLTIEPKYPLDMFKMGNRKFFTFYDKKFANVMYNCSQNCEDLQCENEGYVGKDCVCHCKPGYSGQHCEVDNGDSVDDGGCIRELEADINIDKVFTSPGYPKGYGPNLFCTWLITGPEGTTVSLSFLVFDTEASHCQNDYVKIREGPDIYNGGDRYCGHTPPETIQSVGNRIMVMFMSDGIISKKGFLAQYRADNVSVPPTTTQPPLPTTLPAETTQASTTTLPAETTRASTTTMPSETTQASTTTEIIIPKCQTVEGTCGGTFKKDSGCIASPNFGHGEYNNDEECVYYIQVKAGKRVELRVEQLDVEHQATCTWDKVEIIPGPTLGSVRMCGESPPEGTIVSLDNTMTVKMISDALVAGGGFAASFEAITVV</sequence>
<dbReference type="CDD" id="cd00041">
    <property type="entry name" value="CUB"/>
    <property type="match status" value="2"/>
</dbReference>
<gene>
    <name evidence="14" type="primary">LOC110977504</name>
</gene>